<keyword evidence="3" id="KW-1185">Reference proteome</keyword>
<feature type="region of interest" description="Disordered" evidence="1">
    <location>
        <begin position="190"/>
        <end position="217"/>
    </location>
</feature>
<proteinExistence type="predicted"/>
<evidence type="ECO:0000313" key="2">
    <source>
        <dbReference type="EMBL" id="KAF6145697.1"/>
    </source>
</evidence>
<dbReference type="Proteomes" id="UP000541444">
    <property type="component" value="Unassembled WGS sequence"/>
</dbReference>
<comment type="caution">
    <text evidence="2">The sequence shown here is derived from an EMBL/GenBank/DDBJ whole genome shotgun (WGS) entry which is preliminary data.</text>
</comment>
<feature type="compositionally biased region" description="Basic and acidic residues" evidence="1">
    <location>
        <begin position="190"/>
        <end position="211"/>
    </location>
</feature>
<dbReference type="AlphaFoldDB" id="A0A7J7LSZ3"/>
<organism evidence="2 3">
    <name type="scientific">Kingdonia uniflora</name>
    <dbReference type="NCBI Taxonomy" id="39325"/>
    <lineage>
        <taxon>Eukaryota</taxon>
        <taxon>Viridiplantae</taxon>
        <taxon>Streptophyta</taxon>
        <taxon>Embryophyta</taxon>
        <taxon>Tracheophyta</taxon>
        <taxon>Spermatophyta</taxon>
        <taxon>Magnoliopsida</taxon>
        <taxon>Ranunculales</taxon>
        <taxon>Circaeasteraceae</taxon>
        <taxon>Kingdonia</taxon>
    </lineage>
</organism>
<reference evidence="2 3" key="1">
    <citation type="journal article" date="2020" name="IScience">
        <title>Genome Sequencing of the Endangered Kingdonia uniflora (Circaeasteraceae, Ranunculales) Reveals Potential Mechanisms of Evolutionary Specialization.</title>
        <authorList>
            <person name="Sun Y."/>
            <person name="Deng T."/>
            <person name="Zhang A."/>
            <person name="Moore M.J."/>
            <person name="Landis J.B."/>
            <person name="Lin N."/>
            <person name="Zhang H."/>
            <person name="Zhang X."/>
            <person name="Huang J."/>
            <person name="Zhang X."/>
            <person name="Sun H."/>
            <person name="Wang H."/>
        </authorList>
    </citation>
    <scope>NUCLEOTIDE SEQUENCE [LARGE SCALE GENOMIC DNA]</scope>
    <source>
        <strain evidence="2">TB1705</strain>
        <tissue evidence="2">Leaf</tissue>
    </source>
</reference>
<accession>A0A7J7LSZ3</accession>
<protein>
    <submittedName>
        <fullName evidence="2">Uncharacterized protein</fullName>
    </submittedName>
</protein>
<sequence>MFSAISAIEWVQSEICGLPPTMTDRGAKNDSTSLISILRRAQHGTLGSYPHDQSASTIGVVKVLDRQIEIDDLRNNLVIDSKVLVDVLRKMNKKLPANFFVKLGFELTEIELILSYVRGTIFKLDWELAIKLHPRFFCEGHNVEAWIEVLQERKRNPVLKFRLIYNANKMADCWNLKVWDTLPTLPKDHPSKESLKTEREEKRDVLPHEEICQQGLK</sequence>
<evidence type="ECO:0000256" key="1">
    <source>
        <dbReference type="SAM" id="MobiDB-lite"/>
    </source>
</evidence>
<name>A0A7J7LSZ3_9MAGN</name>
<gene>
    <name evidence="2" type="ORF">GIB67_028918</name>
</gene>
<dbReference type="EMBL" id="JACGCM010002037">
    <property type="protein sequence ID" value="KAF6145697.1"/>
    <property type="molecule type" value="Genomic_DNA"/>
</dbReference>
<evidence type="ECO:0000313" key="3">
    <source>
        <dbReference type="Proteomes" id="UP000541444"/>
    </source>
</evidence>